<sequence>MNREEWVEGHLSAGHHPNPAPTQENPERWDCDCGNIWRILTPAQIERKFAHLNAAAAERQRQLRRVDRATARPTGELLDHLEVLLANWEDGTELPYGALPTVARGFAAQLREAIEDDGSEGRT</sequence>
<organism evidence="1 2">
    <name type="scientific">Mycolicibacterium fallax</name>
    <name type="common">Mycobacterium fallax</name>
    <dbReference type="NCBI Taxonomy" id="1793"/>
    <lineage>
        <taxon>Bacteria</taxon>
        <taxon>Bacillati</taxon>
        <taxon>Actinomycetota</taxon>
        <taxon>Actinomycetes</taxon>
        <taxon>Mycobacteriales</taxon>
        <taxon>Mycobacteriaceae</taxon>
        <taxon>Mycolicibacterium</taxon>
    </lineage>
</organism>
<protein>
    <submittedName>
        <fullName evidence="1">Uncharacterized protein</fullName>
    </submittedName>
</protein>
<comment type="caution">
    <text evidence="1">The sequence shown here is derived from an EMBL/GenBank/DDBJ whole genome shotgun (WGS) entry which is preliminary data.</text>
</comment>
<gene>
    <name evidence="1" type="ORF">AWC04_13965</name>
</gene>
<proteinExistence type="predicted"/>
<dbReference type="OrthoDB" id="9850114at2"/>
<dbReference type="AlphaFoldDB" id="A0A1X1R8H7"/>
<keyword evidence="2" id="KW-1185">Reference proteome</keyword>
<evidence type="ECO:0000313" key="2">
    <source>
        <dbReference type="Proteomes" id="UP000193484"/>
    </source>
</evidence>
<dbReference type="Proteomes" id="UP000193484">
    <property type="component" value="Unassembled WGS sequence"/>
</dbReference>
<reference evidence="1 2" key="1">
    <citation type="submission" date="2016-01" db="EMBL/GenBank/DDBJ databases">
        <title>The new phylogeny of the genus Mycobacterium.</title>
        <authorList>
            <person name="Tarcisio F."/>
            <person name="Conor M."/>
            <person name="Antonella G."/>
            <person name="Elisabetta G."/>
            <person name="Giulia F.S."/>
            <person name="Sara T."/>
            <person name="Anna F."/>
            <person name="Clotilde B."/>
            <person name="Roberto B."/>
            <person name="Veronica D.S."/>
            <person name="Fabio R."/>
            <person name="Monica P."/>
            <person name="Olivier J."/>
            <person name="Enrico T."/>
            <person name="Nicola S."/>
        </authorList>
    </citation>
    <scope>NUCLEOTIDE SEQUENCE [LARGE SCALE GENOMIC DNA]</scope>
    <source>
        <strain evidence="1 2">DSM 44179</strain>
    </source>
</reference>
<dbReference type="STRING" id="1793.AWC04_13965"/>
<name>A0A1X1R8H7_MYCFA</name>
<evidence type="ECO:0000313" key="1">
    <source>
        <dbReference type="EMBL" id="ORV01092.1"/>
    </source>
</evidence>
<dbReference type="EMBL" id="LQOJ01000047">
    <property type="protein sequence ID" value="ORV01092.1"/>
    <property type="molecule type" value="Genomic_DNA"/>
</dbReference>
<accession>A0A1X1R8H7</accession>
<dbReference type="RefSeq" id="WP_085097552.1">
    <property type="nucleotide sequence ID" value="NZ_AP022603.1"/>
</dbReference>